<dbReference type="AlphaFoldDB" id="A0A4V1M7N0"/>
<comment type="caution">
    <text evidence="1">The sequence shown here is derived from an EMBL/GenBank/DDBJ whole genome shotgun (WGS) entry which is preliminary data.</text>
</comment>
<sequence length="354" mass="40287">MGWKGSMIIIQDPGNVRDDKKLLSALGLDNYTFSEETLLDECLYPDDNSINIGYFNNTIIICDGFQIIDDFINDVTTYKERQLISIYPESEILSIAFLSTTNFHGYSLIDKGHKVRVKAIDADNGKILDGGEFLSEEIVLYNKGFVDGNTMYWSYEDLPDDKFEENQLLEDFSFEVAKRLLGVRIDADEGDQLLFETPFKKYLPSNQLVSSNISSMRGKWTGYYEYGPLYGDELYGKKVAFNLDLSDIDDGTFEGECQDLEGVGSQKGFAKISGFINDNFISFTKEYVSAWMVDETSEELTDHKVLNSQLAYKGTYNSFKHEFTGEWEINSNIKFPDGSSSEQIDYGIWSMKRG</sequence>
<dbReference type="EMBL" id="SDHW01000002">
    <property type="protein sequence ID" value="RXK60645.1"/>
    <property type="molecule type" value="Genomic_DNA"/>
</dbReference>
<evidence type="ECO:0000313" key="1">
    <source>
        <dbReference type="EMBL" id="RXK60645.1"/>
    </source>
</evidence>
<reference evidence="1 2" key="1">
    <citation type="submission" date="2019-01" db="EMBL/GenBank/DDBJ databases">
        <title>Lacibacter sp. strain TTM-7.</title>
        <authorList>
            <person name="Chen W.-M."/>
        </authorList>
    </citation>
    <scope>NUCLEOTIDE SEQUENCE [LARGE SCALE GENOMIC DNA]</scope>
    <source>
        <strain evidence="1 2">TTM-7</strain>
    </source>
</reference>
<keyword evidence="2" id="KW-1185">Reference proteome</keyword>
<dbReference type="RefSeq" id="WP_129130606.1">
    <property type="nucleotide sequence ID" value="NZ_SDHW01000002.1"/>
</dbReference>
<accession>A0A4V1M7N0</accession>
<proteinExistence type="predicted"/>
<dbReference type="Proteomes" id="UP000290204">
    <property type="component" value="Unassembled WGS sequence"/>
</dbReference>
<protein>
    <submittedName>
        <fullName evidence="1">Uncharacterized protein</fullName>
    </submittedName>
</protein>
<dbReference type="OrthoDB" id="669022at2"/>
<name>A0A4V1M7N0_9BACT</name>
<organism evidence="1 2">
    <name type="scientific">Lacibacter luteus</name>
    <dbReference type="NCBI Taxonomy" id="2508719"/>
    <lineage>
        <taxon>Bacteria</taxon>
        <taxon>Pseudomonadati</taxon>
        <taxon>Bacteroidota</taxon>
        <taxon>Chitinophagia</taxon>
        <taxon>Chitinophagales</taxon>
        <taxon>Chitinophagaceae</taxon>
        <taxon>Lacibacter</taxon>
    </lineage>
</organism>
<gene>
    <name evidence="1" type="ORF">ESA94_09280</name>
</gene>
<evidence type="ECO:0000313" key="2">
    <source>
        <dbReference type="Proteomes" id="UP000290204"/>
    </source>
</evidence>